<dbReference type="HAMAP" id="MF_01569">
    <property type="entry name" value="Pro_tRNA_synth_type1"/>
    <property type="match status" value="1"/>
</dbReference>
<comment type="subcellular location">
    <subcellularLocation>
        <location evidence="1 12">Cytoplasm</location>
    </subcellularLocation>
</comment>
<comment type="catalytic activity">
    <reaction evidence="9 12">
        <text>tRNA(Pro) + L-proline + ATP = L-prolyl-tRNA(Pro) + AMP + diphosphate</text>
        <dbReference type="Rhea" id="RHEA:14305"/>
        <dbReference type="Rhea" id="RHEA-COMP:9700"/>
        <dbReference type="Rhea" id="RHEA-COMP:9702"/>
        <dbReference type="ChEBI" id="CHEBI:30616"/>
        <dbReference type="ChEBI" id="CHEBI:33019"/>
        <dbReference type="ChEBI" id="CHEBI:60039"/>
        <dbReference type="ChEBI" id="CHEBI:78442"/>
        <dbReference type="ChEBI" id="CHEBI:78532"/>
        <dbReference type="ChEBI" id="CHEBI:456215"/>
        <dbReference type="EC" id="6.1.1.15"/>
    </reaction>
</comment>
<dbReference type="Pfam" id="PF00587">
    <property type="entry name" value="tRNA-synt_2b"/>
    <property type="match status" value="1"/>
</dbReference>
<gene>
    <name evidence="12" type="primary">proS</name>
    <name evidence="14" type="ORF">X474_11170</name>
</gene>
<evidence type="ECO:0000259" key="13">
    <source>
        <dbReference type="PROSITE" id="PS50862"/>
    </source>
</evidence>
<dbReference type="Gene3D" id="3.40.50.800">
    <property type="entry name" value="Anticodon-binding domain"/>
    <property type="match status" value="1"/>
</dbReference>
<dbReference type="InterPro" id="IPR045864">
    <property type="entry name" value="aa-tRNA-synth_II/BPL/LPL"/>
</dbReference>
<feature type="domain" description="Aminoacyl-transfer RNA synthetases class-II family profile" evidence="13">
    <location>
        <begin position="38"/>
        <end position="463"/>
    </location>
</feature>
<comment type="domain">
    <text evidence="12">Consists of three domains: the N-terminal catalytic domain, the editing domain and the C-terminal anticodon-binding domain.</text>
</comment>
<keyword evidence="5 12" id="KW-0547">Nucleotide-binding</keyword>
<evidence type="ECO:0000256" key="4">
    <source>
        <dbReference type="ARBA" id="ARBA00022598"/>
    </source>
</evidence>
<sequence length="571" mass="62707">MKLSRLLAPTLKETPAEAEIISHQLLLRAGMIRKLASGIYTWLPLGLRVLHKVENIIRQAMDAAGAQEILMPGVQPGDLWKESGRWEHYGRELLRFKDRHDHEYCLAPTHEEVITDLVRKEIRSYRDMPLNLYQIQTKFRDEVRPRFGIMRAREFLMKDAYSFDPDEESSAESYRIMRKAYEEIFDRLGLKYSVVEADSGSIGGSFSHEFMVLAGAGEDAIVSCPACGYSANVEKAEVKLADESAAEPIMETEQVATPDAHTIEEVAKFLSVKPHETAKTMIYLADGKPVAAVVRGDREVNEIKLKNRLGAAELELAPASVIAEVTGGPMGFSGPQNLEIPVYADQELFGIPALVVGANQKDAHLKGLNIKRDAPKAVRADLRDITETDPCPRCGATLTFARGIEVGHIFRLGTKYSQSMGATFLDADGESKPIIMGCYGIGVSRIVAAAIEQSYDENGIIFPMSMAPVSVAVLAMQAKGEVLEAAQKLHDELWAAGVDTVIDDRDVRPGFKFKDNDLSGIPLRLVVGKKGLANGQVELKRRSGGDIEMIDLDKAVLTISQMVRQAGGQTA</sequence>
<keyword evidence="7 12" id="KW-0648">Protein biosynthesis</keyword>
<dbReference type="GO" id="GO:0006433">
    <property type="term" value="P:prolyl-tRNA aminoacylation"/>
    <property type="evidence" value="ECO:0007669"/>
    <property type="project" value="UniProtKB-UniRule"/>
</dbReference>
<comment type="function">
    <text evidence="10 12">Catalyzes the attachment of proline to tRNA(Pro) in a two-step reaction: proline is first activated by ATP to form Pro-AMP and then transferred to the acceptor end of tRNA(Pro). As ProRS can inadvertently accommodate and process non-cognate amino acids such as alanine and cysteine, to avoid such errors it has two additional distinct editing activities against alanine. One activity is designated as 'pretransfer' editing and involves the tRNA(Pro)-independent hydrolysis of activated Ala-AMP. The other activity is designated 'posttransfer' editing and involves deacylation of mischarged Ala-tRNA(Pro). The misacylated Cys-tRNA(Pro) is not edited by ProRS.</text>
</comment>
<dbReference type="NCBIfam" id="NF006625">
    <property type="entry name" value="PRK09194.1"/>
    <property type="match status" value="1"/>
</dbReference>
<dbReference type="STRING" id="1429043.X474_11170"/>
<accession>A0A0D2GFA4</accession>
<dbReference type="InterPro" id="IPR036754">
    <property type="entry name" value="YbaK/aa-tRNA-synt-asso_dom_sf"/>
</dbReference>
<dbReference type="InterPro" id="IPR004500">
    <property type="entry name" value="Pro-tRNA-synth_IIa_bac-type"/>
</dbReference>
<dbReference type="PATRIC" id="fig|1429043.3.peg.2376"/>
<dbReference type="PRINTS" id="PR01046">
    <property type="entry name" value="TRNASYNTHPRO"/>
</dbReference>
<name>A0A0D2GFA4_9BACT</name>
<dbReference type="CDD" id="cd04334">
    <property type="entry name" value="ProRS-INS"/>
    <property type="match status" value="1"/>
</dbReference>
<dbReference type="FunCoup" id="A0A0D2GFA4">
    <property type="interactions" value="553"/>
</dbReference>
<dbReference type="Pfam" id="PF03129">
    <property type="entry name" value="HGTP_anticodon"/>
    <property type="match status" value="1"/>
</dbReference>
<dbReference type="AlphaFoldDB" id="A0A0D2GFA4"/>
<dbReference type="GO" id="GO:0005524">
    <property type="term" value="F:ATP binding"/>
    <property type="evidence" value="ECO:0007669"/>
    <property type="project" value="UniProtKB-UniRule"/>
</dbReference>
<comment type="caution">
    <text evidence="14">The sequence shown here is derived from an EMBL/GenBank/DDBJ whole genome shotgun (WGS) entry which is preliminary data.</text>
</comment>
<evidence type="ECO:0000256" key="2">
    <source>
        <dbReference type="ARBA" id="ARBA00011738"/>
    </source>
</evidence>
<dbReference type="Pfam" id="PF04073">
    <property type="entry name" value="tRNA_edit"/>
    <property type="match status" value="1"/>
</dbReference>
<dbReference type="SUPFAM" id="SSF55826">
    <property type="entry name" value="YbaK/ProRS associated domain"/>
    <property type="match status" value="1"/>
</dbReference>
<dbReference type="InterPro" id="IPR006195">
    <property type="entry name" value="aa-tRNA-synth_II"/>
</dbReference>
<evidence type="ECO:0000256" key="5">
    <source>
        <dbReference type="ARBA" id="ARBA00022741"/>
    </source>
</evidence>
<dbReference type="InterPro" id="IPR044140">
    <property type="entry name" value="ProRS_anticodon_short"/>
</dbReference>
<dbReference type="PANTHER" id="PTHR42753">
    <property type="entry name" value="MITOCHONDRIAL RIBOSOME PROTEIN L39/PROLYL-TRNA LIGASE FAMILY MEMBER"/>
    <property type="match status" value="1"/>
</dbReference>
<dbReference type="InterPro" id="IPR002314">
    <property type="entry name" value="aa-tRNA-synt_IIb"/>
</dbReference>
<dbReference type="PANTHER" id="PTHR42753:SF2">
    <property type="entry name" value="PROLINE--TRNA LIGASE"/>
    <property type="match status" value="1"/>
</dbReference>
<protein>
    <recommendedName>
        <fullName evidence="12">Proline--tRNA ligase</fullName>
        <ecNumber evidence="12">6.1.1.15</ecNumber>
    </recommendedName>
    <alternativeName>
        <fullName evidence="12">Prolyl-tRNA synthetase</fullName>
        <shortName evidence="12">ProRS</shortName>
    </alternativeName>
</protein>
<dbReference type="InterPro" id="IPR007214">
    <property type="entry name" value="YbaK/aa-tRNA-synth-assoc-dom"/>
</dbReference>
<dbReference type="InParanoid" id="A0A0D2GFA4"/>
<dbReference type="GO" id="GO:0002161">
    <property type="term" value="F:aminoacyl-tRNA deacylase activity"/>
    <property type="evidence" value="ECO:0007669"/>
    <property type="project" value="InterPro"/>
</dbReference>
<evidence type="ECO:0000256" key="3">
    <source>
        <dbReference type="ARBA" id="ARBA00022490"/>
    </source>
</evidence>
<dbReference type="Proteomes" id="UP000032233">
    <property type="component" value="Unassembled WGS sequence"/>
</dbReference>
<evidence type="ECO:0000256" key="9">
    <source>
        <dbReference type="ARBA" id="ARBA00047671"/>
    </source>
</evidence>
<dbReference type="GO" id="GO:0005829">
    <property type="term" value="C:cytosol"/>
    <property type="evidence" value="ECO:0007669"/>
    <property type="project" value="TreeGrafter"/>
</dbReference>
<evidence type="ECO:0000256" key="1">
    <source>
        <dbReference type="ARBA" id="ARBA00004496"/>
    </source>
</evidence>
<comment type="subunit">
    <text evidence="2 12">Homodimer.</text>
</comment>
<dbReference type="RefSeq" id="WP_044348641.1">
    <property type="nucleotide sequence ID" value="NZ_AZAC01000014.1"/>
</dbReference>
<dbReference type="SUPFAM" id="SSF55681">
    <property type="entry name" value="Class II aaRS and biotin synthetases"/>
    <property type="match status" value="1"/>
</dbReference>
<keyword evidence="6 12" id="KW-0067">ATP-binding</keyword>
<dbReference type="EMBL" id="AZAC01000014">
    <property type="protein sequence ID" value="KIX13597.1"/>
    <property type="molecule type" value="Genomic_DNA"/>
</dbReference>
<evidence type="ECO:0000256" key="6">
    <source>
        <dbReference type="ARBA" id="ARBA00022840"/>
    </source>
</evidence>
<evidence type="ECO:0000256" key="8">
    <source>
        <dbReference type="ARBA" id="ARBA00023146"/>
    </source>
</evidence>
<dbReference type="SUPFAM" id="SSF52954">
    <property type="entry name" value="Class II aaRS ABD-related"/>
    <property type="match status" value="1"/>
</dbReference>
<keyword evidence="3 12" id="KW-0963">Cytoplasm</keyword>
<dbReference type="Gene3D" id="3.30.930.10">
    <property type="entry name" value="Bira Bifunctional Protein, Domain 2"/>
    <property type="match status" value="2"/>
</dbReference>
<evidence type="ECO:0000256" key="7">
    <source>
        <dbReference type="ARBA" id="ARBA00022917"/>
    </source>
</evidence>
<dbReference type="CDD" id="cd00779">
    <property type="entry name" value="ProRS_core_prok"/>
    <property type="match status" value="1"/>
</dbReference>
<dbReference type="EC" id="6.1.1.15" evidence="12"/>
<evidence type="ECO:0000313" key="15">
    <source>
        <dbReference type="Proteomes" id="UP000032233"/>
    </source>
</evidence>
<dbReference type="InterPro" id="IPR036621">
    <property type="entry name" value="Anticodon-bd_dom_sf"/>
</dbReference>
<dbReference type="FunFam" id="3.30.930.10:FF:000065">
    <property type="entry name" value="Proline--tRNA ligase"/>
    <property type="match status" value="1"/>
</dbReference>
<organism evidence="14 15">
    <name type="scientific">Dethiosulfatarculus sandiegensis</name>
    <dbReference type="NCBI Taxonomy" id="1429043"/>
    <lineage>
        <taxon>Bacteria</taxon>
        <taxon>Pseudomonadati</taxon>
        <taxon>Thermodesulfobacteriota</taxon>
        <taxon>Desulfarculia</taxon>
        <taxon>Desulfarculales</taxon>
        <taxon>Desulfarculaceae</taxon>
        <taxon>Dethiosulfatarculus</taxon>
    </lineage>
</organism>
<comment type="similarity">
    <text evidence="11 12">Belongs to the class-II aminoacyl-tRNA synthetase family. ProS type 1 subfamily.</text>
</comment>
<evidence type="ECO:0000256" key="11">
    <source>
        <dbReference type="ARBA" id="ARBA00060755"/>
    </source>
</evidence>
<dbReference type="InterPro" id="IPR023717">
    <property type="entry name" value="Pro-tRNA-Synthase_IIa_type1"/>
</dbReference>
<dbReference type="NCBIfam" id="TIGR00409">
    <property type="entry name" value="proS_fam_II"/>
    <property type="match status" value="1"/>
</dbReference>
<dbReference type="CDD" id="cd00861">
    <property type="entry name" value="ProRS_anticodon_short"/>
    <property type="match status" value="1"/>
</dbReference>
<dbReference type="InterPro" id="IPR002316">
    <property type="entry name" value="Pro-tRNA-ligase_IIa"/>
</dbReference>
<dbReference type="InterPro" id="IPR004154">
    <property type="entry name" value="Anticodon-bd"/>
</dbReference>
<dbReference type="InterPro" id="IPR050062">
    <property type="entry name" value="Pro-tRNA_synthetase"/>
</dbReference>
<evidence type="ECO:0000313" key="14">
    <source>
        <dbReference type="EMBL" id="KIX13597.1"/>
    </source>
</evidence>
<evidence type="ECO:0000256" key="10">
    <source>
        <dbReference type="ARBA" id="ARBA00053664"/>
    </source>
</evidence>
<proteinExistence type="inferred from homology"/>
<dbReference type="GO" id="GO:0004827">
    <property type="term" value="F:proline-tRNA ligase activity"/>
    <property type="evidence" value="ECO:0007669"/>
    <property type="project" value="UniProtKB-UniRule"/>
</dbReference>
<dbReference type="OrthoDB" id="9809052at2"/>
<dbReference type="PIRSF" id="PIRSF001535">
    <property type="entry name" value="ProRS_1"/>
    <property type="match status" value="1"/>
</dbReference>
<keyword evidence="4 12" id="KW-0436">Ligase</keyword>
<reference evidence="14 15" key="1">
    <citation type="submission" date="2013-11" db="EMBL/GenBank/DDBJ databases">
        <title>Metagenomic analysis of a methanogenic consortium involved in long chain n-alkane degradation.</title>
        <authorList>
            <person name="Davidova I.A."/>
            <person name="Callaghan A.V."/>
            <person name="Wawrik B."/>
            <person name="Pruitt S."/>
            <person name="Marks C."/>
            <person name="Duncan K.E."/>
            <person name="Suflita J.M."/>
        </authorList>
    </citation>
    <scope>NUCLEOTIDE SEQUENCE [LARGE SCALE GENOMIC DNA]</scope>
    <source>
        <strain evidence="14 15">SPR</strain>
    </source>
</reference>
<keyword evidence="8 12" id="KW-0030">Aminoacyl-tRNA synthetase</keyword>
<dbReference type="InterPro" id="IPR033730">
    <property type="entry name" value="ProRS_core_prok"/>
</dbReference>
<keyword evidence="15" id="KW-1185">Reference proteome</keyword>
<evidence type="ECO:0000256" key="12">
    <source>
        <dbReference type="HAMAP-Rule" id="MF_01569"/>
    </source>
</evidence>
<dbReference type="FunFam" id="3.30.930.10:FF:000066">
    <property type="entry name" value="Proline--tRNA ligase"/>
    <property type="match status" value="1"/>
</dbReference>
<dbReference type="PROSITE" id="PS50862">
    <property type="entry name" value="AA_TRNA_LIGASE_II"/>
    <property type="match status" value="1"/>
</dbReference>